<keyword evidence="3" id="KW-0804">Transcription</keyword>
<dbReference type="SUPFAM" id="SSF46785">
    <property type="entry name" value="Winged helix' DNA-binding domain"/>
    <property type="match status" value="1"/>
</dbReference>
<dbReference type="PANTHER" id="PTHR43537">
    <property type="entry name" value="TRANSCRIPTIONAL REGULATOR, GNTR FAMILY"/>
    <property type="match status" value="1"/>
</dbReference>
<evidence type="ECO:0000259" key="4">
    <source>
        <dbReference type="PROSITE" id="PS50949"/>
    </source>
</evidence>
<dbReference type="InterPro" id="IPR036388">
    <property type="entry name" value="WH-like_DNA-bd_sf"/>
</dbReference>
<dbReference type="AlphaFoldDB" id="A0A5D0XTG6"/>
<dbReference type="Gene3D" id="1.20.120.530">
    <property type="entry name" value="GntR ligand-binding domain-like"/>
    <property type="match status" value="1"/>
</dbReference>
<dbReference type="PANTHER" id="PTHR43537:SF5">
    <property type="entry name" value="UXU OPERON TRANSCRIPTIONAL REGULATOR"/>
    <property type="match status" value="1"/>
</dbReference>
<dbReference type="Gene3D" id="1.10.10.10">
    <property type="entry name" value="Winged helix-like DNA-binding domain superfamily/Winged helix DNA-binding domain"/>
    <property type="match status" value="1"/>
</dbReference>
<keyword evidence="2" id="KW-0238">DNA-binding</keyword>
<dbReference type="SUPFAM" id="SSF48008">
    <property type="entry name" value="GntR ligand-binding domain-like"/>
    <property type="match status" value="1"/>
</dbReference>
<evidence type="ECO:0000256" key="1">
    <source>
        <dbReference type="ARBA" id="ARBA00023015"/>
    </source>
</evidence>
<dbReference type="GO" id="GO:0003677">
    <property type="term" value="F:DNA binding"/>
    <property type="evidence" value="ECO:0007669"/>
    <property type="project" value="UniProtKB-KW"/>
</dbReference>
<accession>A0A5D0XTG6</accession>
<keyword evidence="1" id="KW-0805">Transcription regulation</keyword>
<dbReference type="InterPro" id="IPR000524">
    <property type="entry name" value="Tscrpt_reg_HTH_GntR"/>
</dbReference>
<name>A0A5D0XTG6_9MICC</name>
<dbReference type="EMBL" id="VSLD01000001">
    <property type="protein sequence ID" value="TYD00145.1"/>
    <property type="molecule type" value="Genomic_DNA"/>
</dbReference>
<sequence length="222" mass="24586">MGTMGSTSVITTEDVSLAERAYGILRDRLIMLDIAPGEPINEARVAAELGFGRTPLREALKRLETDHLVVSYPRRGTFATIVDITELAAISEVRQVLEPLAARSAALNTDPGIRLELEQVVAAITSMDAHQDRHELMQYDLEVHRLIYRAAGNHHLEESLIRLDNLATRIWCLVLNRLPSISGHITEHVELLHAILAGDADRSAALSAAHVTHFERTVRTIL</sequence>
<dbReference type="InterPro" id="IPR036390">
    <property type="entry name" value="WH_DNA-bd_sf"/>
</dbReference>
<evidence type="ECO:0000313" key="5">
    <source>
        <dbReference type="EMBL" id="TYD00145.1"/>
    </source>
</evidence>
<dbReference type="Pfam" id="PF07729">
    <property type="entry name" value="FCD"/>
    <property type="match status" value="1"/>
</dbReference>
<dbReference type="OrthoDB" id="8680240at2"/>
<feature type="domain" description="HTH gntR-type" evidence="4">
    <location>
        <begin position="15"/>
        <end position="82"/>
    </location>
</feature>
<reference evidence="5 6" key="1">
    <citation type="submission" date="2019-08" db="EMBL/GenBank/DDBJ databases">
        <title>Genone of Arthrobacter echini P9.</title>
        <authorList>
            <person name="Bowman J.P."/>
        </authorList>
    </citation>
    <scope>NUCLEOTIDE SEQUENCE [LARGE SCALE GENOMIC DNA]</scope>
    <source>
        <strain evidence="5 6">P9</strain>
    </source>
</reference>
<proteinExistence type="predicted"/>
<dbReference type="PROSITE" id="PS50949">
    <property type="entry name" value="HTH_GNTR"/>
    <property type="match status" value="1"/>
</dbReference>
<keyword evidence="6" id="KW-1185">Reference proteome</keyword>
<dbReference type="RefSeq" id="WP_148599452.1">
    <property type="nucleotide sequence ID" value="NZ_VSLD01000001.1"/>
</dbReference>
<evidence type="ECO:0000256" key="3">
    <source>
        <dbReference type="ARBA" id="ARBA00023163"/>
    </source>
</evidence>
<dbReference type="InterPro" id="IPR008920">
    <property type="entry name" value="TF_FadR/GntR_C"/>
</dbReference>
<gene>
    <name evidence="5" type="ORF">FQ377_01365</name>
</gene>
<evidence type="ECO:0000313" key="6">
    <source>
        <dbReference type="Proteomes" id="UP000323410"/>
    </source>
</evidence>
<dbReference type="GO" id="GO:0003700">
    <property type="term" value="F:DNA-binding transcription factor activity"/>
    <property type="evidence" value="ECO:0007669"/>
    <property type="project" value="InterPro"/>
</dbReference>
<dbReference type="SMART" id="SM00345">
    <property type="entry name" value="HTH_GNTR"/>
    <property type="match status" value="1"/>
</dbReference>
<dbReference type="SMART" id="SM00895">
    <property type="entry name" value="FCD"/>
    <property type="match status" value="1"/>
</dbReference>
<organism evidence="5 6">
    <name type="scientific">Arthrobacter echini</name>
    <dbReference type="NCBI Taxonomy" id="1529066"/>
    <lineage>
        <taxon>Bacteria</taxon>
        <taxon>Bacillati</taxon>
        <taxon>Actinomycetota</taxon>
        <taxon>Actinomycetes</taxon>
        <taxon>Micrococcales</taxon>
        <taxon>Micrococcaceae</taxon>
        <taxon>Arthrobacter</taxon>
    </lineage>
</organism>
<evidence type="ECO:0000256" key="2">
    <source>
        <dbReference type="ARBA" id="ARBA00023125"/>
    </source>
</evidence>
<dbReference type="Pfam" id="PF00392">
    <property type="entry name" value="GntR"/>
    <property type="match status" value="1"/>
</dbReference>
<dbReference type="InterPro" id="IPR011711">
    <property type="entry name" value="GntR_C"/>
</dbReference>
<protein>
    <submittedName>
        <fullName evidence="5">GntR family transcriptional regulator</fullName>
    </submittedName>
</protein>
<comment type="caution">
    <text evidence="5">The sequence shown here is derived from an EMBL/GenBank/DDBJ whole genome shotgun (WGS) entry which is preliminary data.</text>
</comment>
<dbReference type="Proteomes" id="UP000323410">
    <property type="component" value="Unassembled WGS sequence"/>
</dbReference>